<evidence type="ECO:0000313" key="11">
    <source>
        <dbReference type="Proteomes" id="UP000886814"/>
    </source>
</evidence>
<evidence type="ECO:0000256" key="8">
    <source>
        <dbReference type="HAMAP-Rule" id="MF_01161"/>
    </source>
</evidence>
<keyword evidence="6 8" id="KW-0067">ATP-binding</keyword>
<comment type="similarity">
    <text evidence="8">Belongs to the tRNA(Ile)-lysidine synthase family.</text>
</comment>
<dbReference type="InterPro" id="IPR014729">
    <property type="entry name" value="Rossmann-like_a/b/a_fold"/>
</dbReference>
<dbReference type="NCBIfam" id="TIGR02432">
    <property type="entry name" value="lysidine_TilS_N"/>
    <property type="match status" value="1"/>
</dbReference>
<reference evidence="10" key="2">
    <citation type="submission" date="2021-04" db="EMBL/GenBank/DDBJ databases">
        <authorList>
            <person name="Gilroy R."/>
        </authorList>
    </citation>
    <scope>NUCLEOTIDE SEQUENCE</scope>
    <source>
        <strain evidence="10">CHK195-9823</strain>
    </source>
</reference>
<dbReference type="SUPFAM" id="SSF56037">
    <property type="entry name" value="PheT/TilS domain"/>
    <property type="match status" value="1"/>
</dbReference>
<feature type="binding site" evidence="8">
    <location>
        <begin position="28"/>
        <end position="33"/>
    </location>
    <ligand>
        <name>ATP</name>
        <dbReference type="ChEBI" id="CHEBI:30616"/>
    </ligand>
</feature>
<evidence type="ECO:0000256" key="4">
    <source>
        <dbReference type="ARBA" id="ARBA00022694"/>
    </source>
</evidence>
<dbReference type="CDD" id="cd01992">
    <property type="entry name" value="TilS_N"/>
    <property type="match status" value="1"/>
</dbReference>
<dbReference type="NCBIfam" id="TIGR02433">
    <property type="entry name" value="lysidine_TilS_C"/>
    <property type="match status" value="1"/>
</dbReference>
<dbReference type="PANTHER" id="PTHR43033">
    <property type="entry name" value="TRNA(ILE)-LYSIDINE SYNTHASE-RELATED"/>
    <property type="match status" value="1"/>
</dbReference>
<keyword evidence="4 8" id="KW-0819">tRNA processing</keyword>
<sequence>MKIEEKVFSYIEEYKMIETGSQVLLGISGGADSVCLLFLLKEYQKRKDFSLRGMHINHGIRGKEAVRDQEFTRELCERLEVPLAVRYCPVPEMAAEQKLSLEEAGRIARRRAFSEEGRAWKTDPEKFRIALAHHENDQAETVLHNLIRGTGAGGLAGIRPVQREKKQVYIRPLLCVSREKIREYLKEKGISWVEDSTNQDLSYTRNRIRQILIPQMEKINPQAVSHIGVTAGYLGKIEEYLEEQADKLYGSYVKKREEQFEVSGKLSGEKDLMQEYVLRKVLIRAAGSQKDIARTHIEAVKNLLSADTGSRVSLPYGLQARQEYGNLVIGRKKEEQREKASLEFRIFPYEKQQIPEKTYTKWFDYDKIKDSLEVRFRLPGDYITINAQGGRKKLKDYFIDCKIPRQERDRITLLAEGSHILWAVGLRISGHYKITSQTKTVLEVHVKGVKEDE</sequence>
<dbReference type="InterPro" id="IPR012094">
    <property type="entry name" value="tRNA_Ile_lys_synt"/>
</dbReference>
<evidence type="ECO:0000256" key="6">
    <source>
        <dbReference type="ARBA" id="ARBA00022840"/>
    </source>
</evidence>
<keyword evidence="5 8" id="KW-0547">Nucleotide-binding</keyword>
<dbReference type="InterPro" id="IPR011063">
    <property type="entry name" value="TilS/TtcA_N"/>
</dbReference>
<comment type="function">
    <text evidence="8">Ligates lysine onto the cytidine present at position 34 of the AUA codon-specific tRNA(Ile) that contains the anticodon CAU, in an ATP-dependent manner. Cytidine is converted to lysidine, thus changing the amino acid specificity of the tRNA from methionine to isoleucine.</text>
</comment>
<gene>
    <name evidence="8 10" type="primary">tilS</name>
    <name evidence="10" type="ORF">H9747_12560</name>
</gene>
<evidence type="ECO:0000313" key="10">
    <source>
        <dbReference type="EMBL" id="HIV39805.1"/>
    </source>
</evidence>
<comment type="caution">
    <text evidence="10">The sequence shown here is derived from an EMBL/GenBank/DDBJ whole genome shotgun (WGS) entry which is preliminary data.</text>
</comment>
<comment type="domain">
    <text evidence="8">The N-terminal region contains the highly conserved SGGXDS motif, predicted to be a P-loop motif involved in ATP binding.</text>
</comment>
<dbReference type="GO" id="GO:0006400">
    <property type="term" value="P:tRNA modification"/>
    <property type="evidence" value="ECO:0007669"/>
    <property type="project" value="UniProtKB-UniRule"/>
</dbReference>
<dbReference type="HAMAP" id="MF_01161">
    <property type="entry name" value="tRNA_Ile_lys_synt"/>
    <property type="match status" value="1"/>
</dbReference>
<proteinExistence type="inferred from homology"/>
<dbReference type="EC" id="6.3.4.19" evidence="8"/>
<evidence type="ECO:0000256" key="3">
    <source>
        <dbReference type="ARBA" id="ARBA00022598"/>
    </source>
</evidence>
<dbReference type="EMBL" id="DXIQ01000088">
    <property type="protein sequence ID" value="HIV39805.1"/>
    <property type="molecule type" value="Genomic_DNA"/>
</dbReference>
<accession>A0A9D1PFK3</accession>
<dbReference type="AlphaFoldDB" id="A0A9D1PFK3"/>
<name>A0A9D1PFK3_9FIRM</name>
<dbReference type="InterPro" id="IPR012796">
    <property type="entry name" value="Lysidine-tRNA-synth_C"/>
</dbReference>
<dbReference type="GO" id="GO:0032267">
    <property type="term" value="F:tRNA(Ile)-lysidine synthase activity"/>
    <property type="evidence" value="ECO:0007669"/>
    <property type="project" value="UniProtKB-EC"/>
</dbReference>
<reference evidence="10" key="1">
    <citation type="journal article" date="2021" name="PeerJ">
        <title>Extensive microbial diversity within the chicken gut microbiome revealed by metagenomics and culture.</title>
        <authorList>
            <person name="Gilroy R."/>
            <person name="Ravi A."/>
            <person name="Getino M."/>
            <person name="Pursley I."/>
            <person name="Horton D.L."/>
            <person name="Alikhan N.F."/>
            <person name="Baker D."/>
            <person name="Gharbi K."/>
            <person name="Hall N."/>
            <person name="Watson M."/>
            <person name="Adriaenssens E.M."/>
            <person name="Foster-Nyarko E."/>
            <person name="Jarju S."/>
            <person name="Secka A."/>
            <person name="Antonio M."/>
            <person name="Oren A."/>
            <person name="Chaudhuri R.R."/>
            <person name="La Ragione R."/>
            <person name="Hildebrand F."/>
            <person name="Pallen M.J."/>
        </authorList>
    </citation>
    <scope>NUCLEOTIDE SEQUENCE</scope>
    <source>
        <strain evidence="10">CHK195-9823</strain>
    </source>
</reference>
<dbReference type="GO" id="GO:0005524">
    <property type="term" value="F:ATP binding"/>
    <property type="evidence" value="ECO:0007669"/>
    <property type="project" value="UniProtKB-UniRule"/>
</dbReference>
<dbReference type="GO" id="GO:0005737">
    <property type="term" value="C:cytoplasm"/>
    <property type="evidence" value="ECO:0007669"/>
    <property type="project" value="UniProtKB-SubCell"/>
</dbReference>
<keyword evidence="2 8" id="KW-0963">Cytoplasm</keyword>
<dbReference type="PANTHER" id="PTHR43033:SF1">
    <property type="entry name" value="TRNA(ILE)-LYSIDINE SYNTHASE-RELATED"/>
    <property type="match status" value="1"/>
</dbReference>
<organism evidence="10 11">
    <name type="scientific">Candidatus Blautia stercorigallinarum</name>
    <dbReference type="NCBI Taxonomy" id="2838501"/>
    <lineage>
        <taxon>Bacteria</taxon>
        <taxon>Bacillati</taxon>
        <taxon>Bacillota</taxon>
        <taxon>Clostridia</taxon>
        <taxon>Lachnospirales</taxon>
        <taxon>Lachnospiraceae</taxon>
        <taxon>Blautia</taxon>
    </lineage>
</organism>
<keyword evidence="3 8" id="KW-0436">Ligase</keyword>
<dbReference type="SMART" id="SM00977">
    <property type="entry name" value="TilS_C"/>
    <property type="match status" value="1"/>
</dbReference>
<protein>
    <recommendedName>
        <fullName evidence="8">tRNA(Ile)-lysidine synthase</fullName>
        <ecNumber evidence="8">6.3.4.19</ecNumber>
    </recommendedName>
    <alternativeName>
        <fullName evidence="8">tRNA(Ile)-2-lysyl-cytidine synthase</fullName>
    </alternativeName>
    <alternativeName>
        <fullName evidence="8">tRNA(Ile)-lysidine synthetase</fullName>
    </alternativeName>
</protein>
<dbReference type="SUPFAM" id="SSF82829">
    <property type="entry name" value="MesJ substrate recognition domain-like"/>
    <property type="match status" value="1"/>
</dbReference>
<dbReference type="Pfam" id="PF01171">
    <property type="entry name" value="ATP_bind_3"/>
    <property type="match status" value="1"/>
</dbReference>
<evidence type="ECO:0000256" key="1">
    <source>
        <dbReference type="ARBA" id="ARBA00004496"/>
    </source>
</evidence>
<dbReference type="SUPFAM" id="SSF52402">
    <property type="entry name" value="Adenine nucleotide alpha hydrolases-like"/>
    <property type="match status" value="1"/>
</dbReference>
<evidence type="ECO:0000256" key="2">
    <source>
        <dbReference type="ARBA" id="ARBA00022490"/>
    </source>
</evidence>
<comment type="catalytic activity">
    <reaction evidence="7 8">
        <text>cytidine(34) in tRNA(Ile2) + L-lysine + ATP = lysidine(34) in tRNA(Ile2) + AMP + diphosphate + H(+)</text>
        <dbReference type="Rhea" id="RHEA:43744"/>
        <dbReference type="Rhea" id="RHEA-COMP:10625"/>
        <dbReference type="Rhea" id="RHEA-COMP:10670"/>
        <dbReference type="ChEBI" id="CHEBI:15378"/>
        <dbReference type="ChEBI" id="CHEBI:30616"/>
        <dbReference type="ChEBI" id="CHEBI:32551"/>
        <dbReference type="ChEBI" id="CHEBI:33019"/>
        <dbReference type="ChEBI" id="CHEBI:82748"/>
        <dbReference type="ChEBI" id="CHEBI:83665"/>
        <dbReference type="ChEBI" id="CHEBI:456215"/>
        <dbReference type="EC" id="6.3.4.19"/>
    </reaction>
</comment>
<evidence type="ECO:0000259" key="9">
    <source>
        <dbReference type="SMART" id="SM00977"/>
    </source>
</evidence>
<dbReference type="Gene3D" id="3.40.50.620">
    <property type="entry name" value="HUPs"/>
    <property type="match status" value="1"/>
</dbReference>
<dbReference type="Proteomes" id="UP000886814">
    <property type="component" value="Unassembled WGS sequence"/>
</dbReference>
<comment type="subcellular location">
    <subcellularLocation>
        <location evidence="1 8">Cytoplasm</location>
    </subcellularLocation>
</comment>
<evidence type="ECO:0000256" key="7">
    <source>
        <dbReference type="ARBA" id="ARBA00048539"/>
    </source>
</evidence>
<evidence type="ECO:0000256" key="5">
    <source>
        <dbReference type="ARBA" id="ARBA00022741"/>
    </source>
</evidence>
<dbReference type="Pfam" id="PF11734">
    <property type="entry name" value="TilS_C"/>
    <property type="match status" value="1"/>
</dbReference>
<feature type="domain" description="Lysidine-tRNA(Ile) synthetase C-terminal" evidence="9">
    <location>
        <begin position="372"/>
        <end position="444"/>
    </location>
</feature>
<dbReference type="InterPro" id="IPR012795">
    <property type="entry name" value="tRNA_Ile_lys_synt_N"/>
</dbReference>